<reference evidence="1" key="1">
    <citation type="submission" date="2021-06" db="EMBL/GenBank/DDBJ databases">
        <authorList>
            <person name="Kallberg Y."/>
            <person name="Tangrot J."/>
            <person name="Rosling A."/>
        </authorList>
    </citation>
    <scope>NUCLEOTIDE SEQUENCE</scope>
    <source>
        <strain evidence="1">IN212</strain>
    </source>
</reference>
<dbReference type="EMBL" id="CAJVPZ010059531">
    <property type="protein sequence ID" value="CAG8789170.1"/>
    <property type="molecule type" value="Genomic_DNA"/>
</dbReference>
<keyword evidence="2" id="KW-1185">Reference proteome</keyword>
<comment type="caution">
    <text evidence="1">The sequence shown here is derived from an EMBL/GenBank/DDBJ whole genome shotgun (WGS) entry which is preliminary data.</text>
</comment>
<accession>A0A9N9P5H0</accession>
<feature type="non-terminal residue" evidence="1">
    <location>
        <position position="77"/>
    </location>
</feature>
<organism evidence="1 2">
    <name type="scientific">Racocetra fulgida</name>
    <dbReference type="NCBI Taxonomy" id="60492"/>
    <lineage>
        <taxon>Eukaryota</taxon>
        <taxon>Fungi</taxon>
        <taxon>Fungi incertae sedis</taxon>
        <taxon>Mucoromycota</taxon>
        <taxon>Glomeromycotina</taxon>
        <taxon>Glomeromycetes</taxon>
        <taxon>Diversisporales</taxon>
        <taxon>Gigasporaceae</taxon>
        <taxon>Racocetra</taxon>
    </lineage>
</organism>
<proteinExistence type="predicted"/>
<dbReference type="AlphaFoldDB" id="A0A9N9P5H0"/>
<protein>
    <submittedName>
        <fullName evidence="1">4456_t:CDS:1</fullName>
    </submittedName>
</protein>
<sequence>VLREEGKPPTTSKLQQEKKKVYTMGELLYKNDHIQDTWNVFRFDTNIDTQYIEMEDFSEKNFESEISTSINGYNKPL</sequence>
<dbReference type="Proteomes" id="UP000789396">
    <property type="component" value="Unassembled WGS sequence"/>
</dbReference>
<dbReference type="OrthoDB" id="10564001at2759"/>
<evidence type="ECO:0000313" key="1">
    <source>
        <dbReference type="EMBL" id="CAG8789170.1"/>
    </source>
</evidence>
<evidence type="ECO:0000313" key="2">
    <source>
        <dbReference type="Proteomes" id="UP000789396"/>
    </source>
</evidence>
<gene>
    <name evidence="1" type="ORF">RFULGI_LOCUS16574</name>
</gene>
<feature type="non-terminal residue" evidence="1">
    <location>
        <position position="1"/>
    </location>
</feature>
<name>A0A9N9P5H0_9GLOM</name>